<dbReference type="PATRIC" id="fig|1299334.3.peg.10378"/>
<gene>
    <name evidence="5" type="ORF">I553_0802</name>
</gene>
<evidence type="ECO:0000313" key="5">
    <source>
        <dbReference type="EMBL" id="EUA07311.1"/>
    </source>
</evidence>
<dbReference type="SUPFAM" id="SSF54211">
    <property type="entry name" value="Ribosomal protein S5 domain 2-like"/>
    <property type="match status" value="1"/>
</dbReference>
<organism evidence="5">
    <name type="scientific">Mycobacterium xenopi 4042</name>
    <dbReference type="NCBI Taxonomy" id="1299334"/>
    <lineage>
        <taxon>Bacteria</taxon>
        <taxon>Bacillati</taxon>
        <taxon>Actinomycetota</taxon>
        <taxon>Actinomycetes</taxon>
        <taxon>Mycobacteriales</taxon>
        <taxon>Mycobacteriaceae</taxon>
        <taxon>Mycobacterium</taxon>
    </lineage>
</organism>
<dbReference type="AlphaFoldDB" id="X7YKL4"/>
<dbReference type="InterPro" id="IPR005517">
    <property type="entry name" value="Transl_elong_EFG/EF2_IV"/>
</dbReference>
<dbReference type="GO" id="GO:0005525">
    <property type="term" value="F:GTP binding"/>
    <property type="evidence" value="ECO:0007669"/>
    <property type="project" value="UniProtKB-KW"/>
</dbReference>
<comment type="caution">
    <text evidence="5">The sequence shown here is derived from an EMBL/GenBank/DDBJ whole genome shotgun (WGS) entry which is preliminary data.</text>
</comment>
<reference evidence="5" key="1">
    <citation type="submission" date="2014-01" db="EMBL/GenBank/DDBJ databases">
        <authorList>
            <person name="Brown-Elliot B."/>
            <person name="Wallace R."/>
            <person name="Lenaerts A."/>
            <person name="Ordway D."/>
            <person name="DeGroote M.A."/>
            <person name="Parker T."/>
            <person name="Sizemore C."/>
            <person name="Tallon L.J."/>
            <person name="Sadzewicz L.K."/>
            <person name="Sengamalay N."/>
            <person name="Fraser C.M."/>
            <person name="Hine E."/>
            <person name="Shefchek K.A."/>
            <person name="Das S.P."/>
            <person name="Tettelin H."/>
        </authorList>
    </citation>
    <scope>NUCLEOTIDE SEQUENCE [LARGE SCALE GENOMIC DNA]</scope>
    <source>
        <strain evidence="5">4042</strain>
    </source>
</reference>
<accession>X7YKL4</accession>
<protein>
    <submittedName>
        <fullName evidence="5">Elongation factor G, domain IV family protein</fullName>
    </submittedName>
</protein>
<keyword evidence="2" id="KW-0648">Protein biosynthesis</keyword>
<evidence type="ECO:0000256" key="1">
    <source>
        <dbReference type="ARBA" id="ARBA00022741"/>
    </source>
</evidence>
<sequence>MNLKVTLEDGAFHEVDSSEMAFKIAGAQALKKAAAAAQPVILEPIMAVEVLTPRTTWAT</sequence>
<dbReference type="InterPro" id="IPR020568">
    <property type="entry name" value="Ribosomal_Su5_D2-typ_SF"/>
</dbReference>
<keyword evidence="3" id="KW-0342">GTP-binding</keyword>
<dbReference type="Gene3D" id="3.30.230.10">
    <property type="match status" value="1"/>
</dbReference>
<dbReference type="GO" id="GO:0003924">
    <property type="term" value="F:GTPase activity"/>
    <property type="evidence" value="ECO:0007669"/>
    <property type="project" value="TreeGrafter"/>
</dbReference>
<dbReference type="GO" id="GO:0003746">
    <property type="term" value="F:translation elongation factor activity"/>
    <property type="evidence" value="ECO:0007669"/>
    <property type="project" value="UniProtKB-KW"/>
</dbReference>
<dbReference type="InterPro" id="IPR014721">
    <property type="entry name" value="Ribsml_uS5_D2-typ_fold_subgr"/>
</dbReference>
<proteinExistence type="predicted"/>
<dbReference type="PANTHER" id="PTHR43636">
    <property type="entry name" value="ELONGATION FACTOR G, MITOCHONDRIAL"/>
    <property type="match status" value="1"/>
</dbReference>
<evidence type="ECO:0000259" key="4">
    <source>
        <dbReference type="Pfam" id="PF03764"/>
    </source>
</evidence>
<feature type="domain" description="Translation elongation factor EFG/EF2" evidence="4">
    <location>
        <begin position="2"/>
        <end position="38"/>
    </location>
</feature>
<dbReference type="EMBL" id="JAOB01000093">
    <property type="protein sequence ID" value="EUA07311.1"/>
    <property type="molecule type" value="Genomic_DNA"/>
</dbReference>
<keyword evidence="1" id="KW-0547">Nucleotide-binding</keyword>
<dbReference type="Pfam" id="PF03764">
    <property type="entry name" value="EFG_IV"/>
    <property type="match status" value="1"/>
</dbReference>
<dbReference type="PANTHER" id="PTHR43636:SF2">
    <property type="entry name" value="ELONGATION FACTOR G, MITOCHONDRIAL"/>
    <property type="match status" value="1"/>
</dbReference>
<name>X7YKL4_MYCXE</name>
<evidence type="ECO:0000256" key="2">
    <source>
        <dbReference type="ARBA" id="ARBA00022917"/>
    </source>
</evidence>
<evidence type="ECO:0000256" key="3">
    <source>
        <dbReference type="ARBA" id="ARBA00023134"/>
    </source>
</evidence>
<keyword evidence="5" id="KW-0251">Elongation factor</keyword>